<accession>A0A1M7DPE2</accession>
<evidence type="ECO:0000256" key="1">
    <source>
        <dbReference type="SAM" id="Phobius"/>
    </source>
</evidence>
<dbReference type="EMBL" id="FRCA01000003">
    <property type="protein sequence ID" value="SHL81342.1"/>
    <property type="molecule type" value="Genomic_DNA"/>
</dbReference>
<gene>
    <name evidence="3" type="ORF">HCU01_09860</name>
    <name evidence="4" type="ORF">SAMN05660971_01422</name>
</gene>
<keyword evidence="1" id="KW-0812">Transmembrane</keyword>
<evidence type="ECO:0000259" key="2">
    <source>
        <dbReference type="Pfam" id="PF07331"/>
    </source>
</evidence>
<organism evidence="4 5">
    <name type="scientific">Halomonas cupida</name>
    <dbReference type="NCBI Taxonomy" id="44933"/>
    <lineage>
        <taxon>Bacteria</taxon>
        <taxon>Pseudomonadati</taxon>
        <taxon>Pseudomonadota</taxon>
        <taxon>Gammaproteobacteria</taxon>
        <taxon>Oceanospirillales</taxon>
        <taxon>Halomonadaceae</taxon>
        <taxon>Halomonas</taxon>
    </lineage>
</organism>
<dbReference type="Pfam" id="PF07331">
    <property type="entry name" value="TctB"/>
    <property type="match status" value="1"/>
</dbReference>
<feature type="domain" description="DUF1468" evidence="2">
    <location>
        <begin position="12"/>
        <end position="167"/>
    </location>
</feature>
<evidence type="ECO:0000313" key="6">
    <source>
        <dbReference type="Proteomes" id="UP000321726"/>
    </source>
</evidence>
<sequence>MQRDIGKPLFDLVLLIASAAAFALSTTLQNVEIAGDLSPSFFPRLISGLIFLFAVPCLIKDIREWRAAGASDVAEERPGSARGLVQWGLIVALTVGYILIFEALGYIPSTALFAFCSVIGLAIVSGTWQELSPMKRLKSVLMAAVFAVILAIAIFYVFTELFEIPLPD</sequence>
<feature type="transmembrane region" description="Helical" evidence="1">
    <location>
        <begin position="41"/>
        <end position="59"/>
    </location>
</feature>
<dbReference type="STRING" id="44933.SAMN05660971_01422"/>
<dbReference type="Proteomes" id="UP000321726">
    <property type="component" value="Unassembled WGS sequence"/>
</dbReference>
<dbReference type="OrthoDB" id="6166065at2"/>
<feature type="transmembrane region" description="Helical" evidence="1">
    <location>
        <begin position="80"/>
        <end position="100"/>
    </location>
</feature>
<reference evidence="3 6" key="2">
    <citation type="submission" date="2019-07" db="EMBL/GenBank/DDBJ databases">
        <title>Whole genome shotgun sequence of Halomonas cupida NBRC 102219.</title>
        <authorList>
            <person name="Hosoyama A."/>
            <person name="Uohara A."/>
            <person name="Ohji S."/>
            <person name="Ichikawa N."/>
        </authorList>
    </citation>
    <scope>NUCLEOTIDE SEQUENCE [LARGE SCALE GENOMIC DNA]</scope>
    <source>
        <strain evidence="3 6">NBRC 102219</strain>
    </source>
</reference>
<dbReference type="EMBL" id="BJXU01000033">
    <property type="protein sequence ID" value="GEN23037.1"/>
    <property type="molecule type" value="Genomic_DNA"/>
</dbReference>
<keyword evidence="1" id="KW-1133">Transmembrane helix</keyword>
<keyword evidence="6" id="KW-1185">Reference proteome</keyword>
<reference evidence="4 5" key="1">
    <citation type="submission" date="2016-11" db="EMBL/GenBank/DDBJ databases">
        <authorList>
            <person name="Jaros S."/>
            <person name="Januszkiewicz K."/>
            <person name="Wedrychowicz H."/>
        </authorList>
    </citation>
    <scope>NUCLEOTIDE SEQUENCE [LARGE SCALE GENOMIC DNA]</scope>
    <source>
        <strain evidence="4 5">DSM 4740</strain>
    </source>
</reference>
<dbReference type="InterPro" id="IPR009936">
    <property type="entry name" value="DUF1468"/>
</dbReference>
<dbReference type="Proteomes" id="UP000184123">
    <property type="component" value="Unassembled WGS sequence"/>
</dbReference>
<dbReference type="RefSeq" id="WP_073434332.1">
    <property type="nucleotide sequence ID" value="NZ_BJXU01000033.1"/>
</dbReference>
<protein>
    <submittedName>
        <fullName evidence="4">Tripartite tricarboxylate transporter TctB family protein</fullName>
    </submittedName>
</protein>
<proteinExistence type="predicted"/>
<feature type="transmembrane region" description="Helical" evidence="1">
    <location>
        <begin position="106"/>
        <end position="128"/>
    </location>
</feature>
<keyword evidence="1" id="KW-0472">Membrane</keyword>
<evidence type="ECO:0000313" key="4">
    <source>
        <dbReference type="EMBL" id="SHL81342.1"/>
    </source>
</evidence>
<feature type="transmembrane region" description="Helical" evidence="1">
    <location>
        <begin position="12"/>
        <end position="29"/>
    </location>
</feature>
<dbReference type="AlphaFoldDB" id="A0A1M7DPE2"/>
<name>A0A1M7DPE2_9GAMM</name>
<feature type="transmembrane region" description="Helical" evidence="1">
    <location>
        <begin position="140"/>
        <end position="158"/>
    </location>
</feature>
<evidence type="ECO:0000313" key="3">
    <source>
        <dbReference type="EMBL" id="GEN23037.1"/>
    </source>
</evidence>
<evidence type="ECO:0000313" key="5">
    <source>
        <dbReference type="Proteomes" id="UP000184123"/>
    </source>
</evidence>